<dbReference type="RefSeq" id="XP_032831878.1">
    <property type="nucleotide sequence ID" value="XM_032975987.1"/>
</dbReference>
<feature type="region of interest" description="Disordered" evidence="1">
    <location>
        <begin position="104"/>
        <end position="168"/>
    </location>
</feature>
<feature type="region of interest" description="Disordered" evidence="1">
    <location>
        <begin position="293"/>
        <end position="322"/>
    </location>
</feature>
<sequence length="385" mass="41541">MALGKKQQQQQQQPRSLSEDGLVLRRHGEESRAAELEGVGENVEEVGAVGAVGAATTPTGKRPPKQLLRVHVRPAKGHCLPGPTVCVQVLDLLPRQPLWEKHEDRGAGLRGDGHSQGQDGTARAQRRADHHHHRHAHVRVPAVTGDGAEGPSRRVHPPGELSRCTRQSEAWPRLRLQRQLTQQLPRTETRSTIERAGAQLRQRGRRRRPLLPQCTGGGGRRCNRHPRCTGAPKLRPQPRLHALHLVPHDGAAGGHLLVLDLEDRLPGEAHSSHGGHARAHRAVGLPLVRAVRRRPLVPDQRHRHRPQRPRQGAGGPAQAAGRLGVTLPTPLLLGAGFRRAVTTASSQRRGRSGERSGGGGSVFTVPGTTDPSPPTRSVAVTPAGG</sequence>
<feature type="region of interest" description="Disordered" evidence="1">
    <location>
        <begin position="1"/>
        <end position="39"/>
    </location>
</feature>
<dbReference type="KEGG" id="pmrn:116955041"/>
<accession>A0AAJ7XG03</accession>
<feature type="compositionally biased region" description="Basic residues" evidence="1">
    <location>
        <begin position="124"/>
        <end position="138"/>
    </location>
</feature>
<organism evidence="2 3">
    <name type="scientific">Petromyzon marinus</name>
    <name type="common">Sea lamprey</name>
    <dbReference type="NCBI Taxonomy" id="7757"/>
    <lineage>
        <taxon>Eukaryota</taxon>
        <taxon>Metazoa</taxon>
        <taxon>Chordata</taxon>
        <taxon>Craniata</taxon>
        <taxon>Vertebrata</taxon>
        <taxon>Cyclostomata</taxon>
        <taxon>Hyperoartia</taxon>
        <taxon>Petromyzontiformes</taxon>
        <taxon>Petromyzontidae</taxon>
        <taxon>Petromyzon</taxon>
    </lineage>
</organism>
<name>A0AAJ7XG03_PETMA</name>
<protein>
    <submittedName>
        <fullName evidence="3">Uncharacterized protein LOC116955041 isoform X1</fullName>
    </submittedName>
</protein>
<evidence type="ECO:0000313" key="2">
    <source>
        <dbReference type="Proteomes" id="UP001318040"/>
    </source>
</evidence>
<dbReference type="AlphaFoldDB" id="A0AAJ7XG03"/>
<feature type="compositionally biased region" description="Basic residues" evidence="1">
    <location>
        <begin position="293"/>
        <end position="308"/>
    </location>
</feature>
<feature type="region of interest" description="Disordered" evidence="1">
    <location>
        <begin position="341"/>
        <end position="385"/>
    </location>
</feature>
<feature type="compositionally biased region" description="Basic and acidic residues" evidence="1">
    <location>
        <begin position="104"/>
        <end position="113"/>
    </location>
</feature>
<keyword evidence="2" id="KW-1185">Reference proteome</keyword>
<evidence type="ECO:0000256" key="1">
    <source>
        <dbReference type="SAM" id="MobiDB-lite"/>
    </source>
</evidence>
<feature type="compositionally biased region" description="Basic and acidic residues" evidence="1">
    <location>
        <begin position="22"/>
        <end position="35"/>
    </location>
</feature>
<reference evidence="3" key="1">
    <citation type="submission" date="2025-08" db="UniProtKB">
        <authorList>
            <consortium name="RefSeq"/>
        </authorList>
    </citation>
    <scope>IDENTIFICATION</scope>
    <source>
        <tissue evidence="3">Sperm</tissue>
    </source>
</reference>
<evidence type="ECO:0000313" key="3">
    <source>
        <dbReference type="RefSeq" id="XP_032831878.1"/>
    </source>
</evidence>
<proteinExistence type="predicted"/>
<gene>
    <name evidence="3" type="primary">LOC116955041</name>
</gene>
<dbReference type="Proteomes" id="UP001318040">
    <property type="component" value="Chromosome 57"/>
</dbReference>